<proteinExistence type="predicted"/>
<sequence length="131" mass="16049">MKNFQELQKLLSYKTFTFVKKKMINIYNPIQICVSNNEANEFFNNIIEYFYHPRIDGKLKCKFLNQKQKQIKQNHRIEMLEISHLSMMKIKQKKHFNTKYSQIKLDLREQIKDNDLLFQSKKYIQQINQII</sequence>
<dbReference type="AlphaFoldDB" id="A0A8S1WGB2"/>
<gene>
    <name evidence="1" type="ORF">PPENT_87.1.T0930115</name>
</gene>
<keyword evidence="2" id="KW-1185">Reference proteome</keyword>
<evidence type="ECO:0000313" key="2">
    <source>
        <dbReference type="Proteomes" id="UP000689195"/>
    </source>
</evidence>
<accession>A0A8S1WGB2</accession>
<dbReference type="Proteomes" id="UP000689195">
    <property type="component" value="Unassembled WGS sequence"/>
</dbReference>
<organism evidence="1 2">
    <name type="scientific">Paramecium pentaurelia</name>
    <dbReference type="NCBI Taxonomy" id="43138"/>
    <lineage>
        <taxon>Eukaryota</taxon>
        <taxon>Sar</taxon>
        <taxon>Alveolata</taxon>
        <taxon>Ciliophora</taxon>
        <taxon>Intramacronucleata</taxon>
        <taxon>Oligohymenophorea</taxon>
        <taxon>Peniculida</taxon>
        <taxon>Parameciidae</taxon>
        <taxon>Paramecium</taxon>
    </lineage>
</organism>
<dbReference type="EMBL" id="CAJJDO010000093">
    <property type="protein sequence ID" value="CAD8189264.1"/>
    <property type="molecule type" value="Genomic_DNA"/>
</dbReference>
<name>A0A8S1WGB2_9CILI</name>
<reference evidence="1" key="1">
    <citation type="submission" date="2021-01" db="EMBL/GenBank/DDBJ databases">
        <authorList>
            <consortium name="Genoscope - CEA"/>
            <person name="William W."/>
        </authorList>
    </citation>
    <scope>NUCLEOTIDE SEQUENCE</scope>
</reference>
<protein>
    <submittedName>
        <fullName evidence="1">Uncharacterized protein</fullName>
    </submittedName>
</protein>
<evidence type="ECO:0000313" key="1">
    <source>
        <dbReference type="EMBL" id="CAD8189264.1"/>
    </source>
</evidence>
<comment type="caution">
    <text evidence="1">The sequence shown here is derived from an EMBL/GenBank/DDBJ whole genome shotgun (WGS) entry which is preliminary data.</text>
</comment>